<dbReference type="AlphaFoldDB" id="A0A1A9RDW0"/>
<dbReference type="EMBL" id="LXSF01000006">
    <property type="protein sequence ID" value="OAM16353.1"/>
    <property type="molecule type" value="Genomic_DNA"/>
</dbReference>
<dbReference type="InterPro" id="IPR007539">
    <property type="entry name" value="DUF551"/>
</dbReference>
<evidence type="ECO:0000259" key="1">
    <source>
        <dbReference type="Pfam" id="PF04448"/>
    </source>
</evidence>
<comment type="caution">
    <text evidence="2">The sequence shown here is derived from an EMBL/GenBank/DDBJ whole genome shotgun (WGS) entry which is preliminary data.</text>
</comment>
<accession>A0A1A9RDW0</accession>
<name>A0A1A9RDW0_EIKCO</name>
<protein>
    <recommendedName>
        <fullName evidence="1">DUF551 domain-containing protein</fullName>
    </recommendedName>
</protein>
<dbReference type="Proteomes" id="UP000078003">
    <property type="component" value="Unassembled WGS sequence"/>
</dbReference>
<dbReference type="RefSeq" id="WP_064104473.1">
    <property type="nucleotide sequence ID" value="NZ_LXSF01000006.1"/>
</dbReference>
<dbReference type="Pfam" id="PF04448">
    <property type="entry name" value="DUF551"/>
    <property type="match status" value="1"/>
</dbReference>
<gene>
    <name evidence="2" type="ORF">A7P85_06465</name>
</gene>
<evidence type="ECO:0000313" key="3">
    <source>
        <dbReference type="Proteomes" id="UP000078003"/>
    </source>
</evidence>
<sequence length="146" mass="16820">MKLTKINIDQEFKAFYEWFSEQPEIPGAEEYLELESMLHNATVHEYLVGWCARAAKSEWISVEDSLPEDDPKLMSKGSLGTNQRYFIYPNPLSKFSPVVPAVLTAYRCLDQKTGEYVWGDSMMYPSLSVQNITHWQPIKSPEPPQL</sequence>
<reference evidence="3" key="1">
    <citation type="submission" date="2016-05" db="EMBL/GenBank/DDBJ databases">
        <title>Draft genome of Corynebacterium afermentans subsp. afermentans LCDC 88199T.</title>
        <authorList>
            <person name="Bernier A.-M."/>
            <person name="Bernard K."/>
        </authorList>
    </citation>
    <scope>NUCLEOTIDE SEQUENCE [LARGE SCALE GENOMIC DNA]</scope>
    <source>
        <strain evidence="3">NML01-0328</strain>
    </source>
</reference>
<evidence type="ECO:0000313" key="2">
    <source>
        <dbReference type="EMBL" id="OAM16353.1"/>
    </source>
</evidence>
<organism evidence="2 3">
    <name type="scientific">Eikenella corrodens</name>
    <dbReference type="NCBI Taxonomy" id="539"/>
    <lineage>
        <taxon>Bacteria</taxon>
        <taxon>Pseudomonadati</taxon>
        <taxon>Pseudomonadota</taxon>
        <taxon>Betaproteobacteria</taxon>
        <taxon>Neisseriales</taxon>
        <taxon>Neisseriaceae</taxon>
        <taxon>Eikenella</taxon>
    </lineage>
</organism>
<proteinExistence type="predicted"/>
<feature type="domain" description="DUF551" evidence="1">
    <location>
        <begin position="58"/>
        <end position="145"/>
    </location>
</feature>